<dbReference type="Proteomes" id="UP000501060">
    <property type="component" value="Chromosome"/>
</dbReference>
<dbReference type="PANTHER" id="PTHR36303:SF1">
    <property type="entry name" value="2',3'-CYCLIC-NUCLEOTIDE 2'-PHOSPHODIESTERASE"/>
    <property type="match status" value="1"/>
</dbReference>
<feature type="binding site" evidence="2">
    <location>
        <position position="188"/>
    </location>
    <ligand>
        <name>Fe cation</name>
        <dbReference type="ChEBI" id="CHEBI:24875"/>
        <label>2</label>
    </ligand>
</feature>
<dbReference type="RefSeq" id="WP_169605208.1">
    <property type="nucleotide sequence ID" value="NZ_CP051481.1"/>
</dbReference>
<reference evidence="3 4" key="1">
    <citation type="submission" date="2020-04" db="EMBL/GenBank/DDBJ databases">
        <title>Novel Mycoplasma species detected in Phocoena phocoena (harbor porpoise) from the USA.</title>
        <authorList>
            <person name="Volokhov D.V."/>
        </authorList>
    </citation>
    <scope>NUCLEOTIDE SEQUENCE [LARGE SCALE GENOMIC DNA]</scope>
    <source>
        <strain evidence="3 4">Phocoena C-264-GEN</strain>
    </source>
</reference>
<feature type="active site" description="Proton donor" evidence="1">
    <location>
        <position position="76"/>
    </location>
</feature>
<feature type="binding site" evidence="2">
    <location>
        <position position="75"/>
    </location>
    <ligand>
        <name>Fe cation</name>
        <dbReference type="ChEBI" id="CHEBI:24875"/>
        <label>2</label>
    </ligand>
</feature>
<feature type="binding site" evidence="2">
    <location>
        <position position="16"/>
    </location>
    <ligand>
        <name>Fe cation</name>
        <dbReference type="ChEBI" id="CHEBI:24875"/>
        <label>1</label>
    </ligand>
</feature>
<evidence type="ECO:0000313" key="3">
    <source>
        <dbReference type="EMBL" id="QJG67157.1"/>
    </source>
</evidence>
<keyword evidence="2" id="KW-0479">Metal-binding</keyword>
<accession>A0A858U6S9</accession>
<feature type="binding site" evidence="2">
    <location>
        <position position="48"/>
    </location>
    <ligand>
        <name>Fe cation</name>
        <dbReference type="ChEBI" id="CHEBI:24875"/>
        <label>1</label>
    </ligand>
</feature>
<dbReference type="GO" id="GO:0046872">
    <property type="term" value="F:metal ion binding"/>
    <property type="evidence" value="ECO:0007669"/>
    <property type="project" value="UniProtKB-KW"/>
</dbReference>
<dbReference type="SUPFAM" id="SSF56300">
    <property type="entry name" value="Metallo-dependent phosphatases"/>
    <property type="match status" value="1"/>
</dbReference>
<dbReference type="InterPro" id="IPR005235">
    <property type="entry name" value="YmdB-like"/>
</dbReference>
<evidence type="ECO:0000256" key="2">
    <source>
        <dbReference type="PIRSR" id="PIRSR004789-51"/>
    </source>
</evidence>
<feature type="binding site" evidence="2">
    <location>
        <position position="47"/>
    </location>
    <ligand>
        <name>Fe cation</name>
        <dbReference type="ChEBI" id="CHEBI:24875"/>
        <label>2</label>
    </ligand>
</feature>
<dbReference type="EMBL" id="CP051481">
    <property type="protein sequence ID" value="QJG67157.1"/>
    <property type="molecule type" value="Genomic_DNA"/>
</dbReference>
<proteinExistence type="predicted"/>
<dbReference type="KEGG" id="mphe:HGG69_02460"/>
<feature type="binding site" evidence="2">
    <location>
        <position position="47"/>
    </location>
    <ligand>
        <name>Fe cation</name>
        <dbReference type="ChEBI" id="CHEBI:24875"/>
        <label>1</label>
    </ligand>
</feature>
<dbReference type="Gene3D" id="3.60.21.10">
    <property type="match status" value="1"/>
</dbReference>
<dbReference type="AlphaFoldDB" id="A0A858U6S9"/>
<evidence type="ECO:0000313" key="4">
    <source>
        <dbReference type="Proteomes" id="UP000501060"/>
    </source>
</evidence>
<gene>
    <name evidence="3" type="ORF">HGG69_02460</name>
</gene>
<protein>
    <submittedName>
        <fullName evidence="3">YmdB family metallophosphoesterase</fullName>
    </submittedName>
</protein>
<sequence length="270" mass="30873">MLKTNNKEINVLFFGDIFGDPGIEVVSRHIKDLKQKYKADFVIAQAENVSGRKGFKPRDYKKLKEIGIDAFTLGNHVWAHSEIEEIIENNDVIRPANINDTYPGQGYREFIVKDQKIGVCSMMGIQFNILLSPWKEEQANSFFDEFDKIQSMNQPDYLIIDFHAETTSEKNVFGLYVDGKADALFGTHTHVQTNDARILPNGTYYCTDAGMCGPYNSAIGANYDEVYGKMRYNAKAPFRVSENKCQINGIYFKLTKDNQNKQIELIKIYE</sequence>
<dbReference type="Pfam" id="PF13277">
    <property type="entry name" value="YmdB"/>
    <property type="match status" value="1"/>
</dbReference>
<name>A0A858U6S9_9MOLU</name>
<evidence type="ECO:0000256" key="1">
    <source>
        <dbReference type="PIRSR" id="PIRSR004789-50"/>
    </source>
</evidence>
<dbReference type="PIRSF" id="PIRSF004789">
    <property type="entry name" value="DR1281"/>
    <property type="match status" value="1"/>
</dbReference>
<dbReference type="GO" id="GO:0004113">
    <property type="term" value="F:2',3'-cyclic-nucleotide 3'-phosphodiesterase activity"/>
    <property type="evidence" value="ECO:0007669"/>
    <property type="project" value="TreeGrafter"/>
</dbReference>
<dbReference type="InterPro" id="IPR029052">
    <property type="entry name" value="Metallo-depent_PP-like"/>
</dbReference>
<keyword evidence="4" id="KW-1185">Reference proteome</keyword>
<dbReference type="PANTHER" id="PTHR36303">
    <property type="entry name" value="2',3'-CYCLIC-NUCLEOTIDE 2'-PHOSPHODIESTERASE"/>
    <property type="match status" value="1"/>
</dbReference>
<feature type="binding site" evidence="2">
    <location>
        <position position="190"/>
    </location>
    <ligand>
        <name>Fe cation</name>
        <dbReference type="ChEBI" id="CHEBI:24875"/>
        <label>1</label>
    </ligand>
</feature>
<organism evidence="3 4">
    <name type="scientific">Mycoplasma phocoenae</name>
    <dbReference type="NCBI Taxonomy" id="754517"/>
    <lineage>
        <taxon>Bacteria</taxon>
        <taxon>Bacillati</taxon>
        <taxon>Mycoplasmatota</taxon>
        <taxon>Mollicutes</taxon>
        <taxon>Mycoplasmataceae</taxon>
        <taxon>Mycoplasma</taxon>
    </lineage>
</organism>
<feature type="binding site" evidence="2">
    <location>
        <position position="163"/>
    </location>
    <ligand>
        <name>Fe cation</name>
        <dbReference type="ChEBI" id="CHEBI:24875"/>
        <label>2</label>
    </ligand>
</feature>